<keyword evidence="6" id="KW-0456">Lyase</keyword>
<dbReference type="Pfam" id="PF08218">
    <property type="entry name" value="Citrate_ly_lig"/>
    <property type="match status" value="1"/>
</dbReference>
<dbReference type="GO" id="GO:0016829">
    <property type="term" value="F:lyase activity"/>
    <property type="evidence" value="ECO:0007669"/>
    <property type="project" value="UniProtKB-KW"/>
</dbReference>
<evidence type="ECO:0000259" key="4">
    <source>
        <dbReference type="PROSITE" id="PS51186"/>
    </source>
</evidence>
<dbReference type="OrthoDB" id="9779753at2"/>
<dbReference type="NCBIfam" id="TIGR00125">
    <property type="entry name" value="cyt_tran_rel"/>
    <property type="match status" value="1"/>
</dbReference>
<dbReference type="PANTHER" id="PTHR40599:SF1">
    <property type="entry name" value="[CITRATE [PRO-3S]-LYASE] LIGASE"/>
    <property type="match status" value="1"/>
</dbReference>
<dbReference type="GO" id="GO:0005524">
    <property type="term" value="F:ATP binding"/>
    <property type="evidence" value="ECO:0007669"/>
    <property type="project" value="UniProtKB-UniRule"/>
</dbReference>
<dbReference type="Gene3D" id="3.40.630.30">
    <property type="match status" value="1"/>
</dbReference>
<evidence type="ECO:0000313" key="8">
    <source>
        <dbReference type="Proteomes" id="UP000469927"/>
    </source>
</evidence>
<dbReference type="EC" id="6.2.1.22" evidence="3"/>
<dbReference type="SUPFAM" id="SSF52374">
    <property type="entry name" value="Nucleotidylyl transferase"/>
    <property type="match status" value="1"/>
</dbReference>
<gene>
    <name evidence="6" type="primary">citC</name>
    <name evidence="6" type="ORF">AUN14_17580</name>
    <name evidence="5" type="ORF">FZI19_15295</name>
</gene>
<protein>
    <recommendedName>
        <fullName evidence="3">[Citrate [pro-3S]-lyase] ligase</fullName>
        <ecNumber evidence="3">6.2.1.22</ecNumber>
    </recommendedName>
</protein>
<reference evidence="6 7" key="1">
    <citation type="submission" date="2016-12" db="EMBL/GenBank/DDBJ databases">
        <title>Analysis of the Molecular Diversity Among Cronobacter Species Isolated from Filth Flies Using a Pan Genomic DNA Microarray.</title>
        <authorList>
            <person name="Pava-Ripoll M."/>
            <person name="Tall B."/>
            <person name="Farber J."/>
            <person name="Fanning S."/>
            <person name="Lehner A."/>
            <person name="Stephan R."/>
            <person name="Pagotto F."/>
            <person name="Iverson C."/>
            <person name="Ziobro G."/>
            <person name="Miller A."/>
            <person name="Pearson R."/>
            <person name="Yan Q."/>
            <person name="Kim M."/>
            <person name="Jeong S."/>
            <person name="Park J."/>
            <person name="Jun S."/>
            <person name="Choi H."/>
            <person name="Chung T."/>
            <person name="Yoo Y."/>
            <person name="Park E."/>
            <person name="Hwang S."/>
            <person name="Lee B."/>
            <person name="Sathyamoorthy V."/>
            <person name="Carter L."/>
            <person name="Mammel M."/>
            <person name="Jackson S."/>
            <person name="Kothary M."/>
            <person name="Patel I."/>
            <person name="Grim C."/>
            <person name="Gopinath G."/>
            <person name="Gangiredla J."/>
            <person name="Chase H."/>
        </authorList>
    </citation>
    <scope>NUCLEOTIDE SEQUENCE [LARGE SCALE GENOMIC DNA]</scope>
    <source>
        <strain evidence="6 7">MOD1-Md1s</strain>
    </source>
</reference>
<dbReference type="Pfam" id="PF00583">
    <property type="entry name" value="Acetyltransf_1"/>
    <property type="match status" value="1"/>
</dbReference>
<proteinExistence type="predicted"/>
<sequence>MSTLELVTVALARQPQEKTRVAAFLASHQLGMDEDVTHVVIAFAQGDIAGCAGLAGNVIKGVAVDERWRGENLSARLLVEVENLAISLGHFHLFLCTRPSNLERFRRCGFWPLAQCDDVAALLENTPSGIRRYCQQLGRLKQPGERIGAVVMNANPFTLGHRFLAEQAARESDWLHLFVVREDASFFPYRERLAMVRAGVAHLPNVTVHEGSAYLISRATFPGYFLKERGLVDKAWSGLDLQIFRRYIAPALGITRRFVGSEPFCPVTRAYNQAMHAWLEHAPLNAPPVGVIEIPRLSHAAGEAISASEVRRLLRAQRFASIRERVPDSTYALLAQRYRAEVA</sequence>
<dbReference type="EMBL" id="MSAE01000040">
    <property type="protein sequence ID" value="PUX10606.1"/>
    <property type="molecule type" value="Genomic_DNA"/>
</dbReference>
<dbReference type="PIRSF" id="PIRSF005751">
    <property type="entry name" value="Acet_citr_lig"/>
    <property type="match status" value="1"/>
</dbReference>
<evidence type="ECO:0000313" key="7">
    <source>
        <dbReference type="Proteomes" id="UP000244378"/>
    </source>
</evidence>
<dbReference type="InterPro" id="IPR016181">
    <property type="entry name" value="Acyl_CoA_acyltransferase"/>
</dbReference>
<keyword evidence="8" id="KW-1185">Reference proteome</keyword>
<dbReference type="EMBL" id="WAGD01000046">
    <property type="protein sequence ID" value="KAB0875643.1"/>
    <property type="molecule type" value="Genomic_DNA"/>
</dbReference>
<dbReference type="GO" id="GO:0016747">
    <property type="term" value="F:acyltransferase activity, transferring groups other than amino-acyl groups"/>
    <property type="evidence" value="ECO:0007669"/>
    <property type="project" value="InterPro"/>
</dbReference>
<dbReference type="SUPFAM" id="SSF55729">
    <property type="entry name" value="Acyl-CoA N-acyltransferases (Nat)"/>
    <property type="match status" value="1"/>
</dbReference>
<dbReference type="PROSITE" id="PS51186">
    <property type="entry name" value="GNAT"/>
    <property type="match status" value="1"/>
</dbReference>
<dbReference type="CDD" id="cd02169">
    <property type="entry name" value="Citrate_lyase_ligase"/>
    <property type="match status" value="1"/>
</dbReference>
<comment type="catalytic activity">
    <reaction evidence="3">
        <text>holo-[citrate lyase ACP] + acetate + ATP = acetyl-[citrate lyase ACP] + AMP + diphosphate</text>
        <dbReference type="Rhea" id="RHEA:23788"/>
        <dbReference type="Rhea" id="RHEA-COMP:10158"/>
        <dbReference type="Rhea" id="RHEA-COMP:13710"/>
        <dbReference type="ChEBI" id="CHEBI:30089"/>
        <dbReference type="ChEBI" id="CHEBI:30616"/>
        <dbReference type="ChEBI" id="CHEBI:33019"/>
        <dbReference type="ChEBI" id="CHEBI:82683"/>
        <dbReference type="ChEBI" id="CHEBI:137976"/>
        <dbReference type="ChEBI" id="CHEBI:456215"/>
        <dbReference type="EC" id="6.2.1.22"/>
    </reaction>
</comment>
<dbReference type="RefSeq" id="WP_075193820.1">
    <property type="nucleotide sequence ID" value="NZ_JADKNN010000015.1"/>
</dbReference>
<dbReference type="Proteomes" id="UP000244378">
    <property type="component" value="Unassembled WGS sequence"/>
</dbReference>
<dbReference type="InterPro" id="IPR014729">
    <property type="entry name" value="Rossmann-like_a/b/a_fold"/>
</dbReference>
<evidence type="ECO:0000313" key="5">
    <source>
        <dbReference type="EMBL" id="KAB0875643.1"/>
    </source>
</evidence>
<name>A0A2T7AN90_9ENTR</name>
<keyword evidence="3 6" id="KW-0436">Ligase</keyword>
<dbReference type="SMART" id="SM00764">
    <property type="entry name" value="Citrate_ly_lig"/>
    <property type="match status" value="1"/>
</dbReference>
<evidence type="ECO:0000256" key="1">
    <source>
        <dbReference type="ARBA" id="ARBA00022741"/>
    </source>
</evidence>
<comment type="caution">
    <text evidence="6">The sequence shown here is derived from an EMBL/GenBank/DDBJ whole genome shotgun (WGS) entry which is preliminary data.</text>
</comment>
<dbReference type="GO" id="GO:0008771">
    <property type="term" value="F:[citrate (pro-3S)-lyase] ligase activity"/>
    <property type="evidence" value="ECO:0007669"/>
    <property type="project" value="UniProtKB-EC"/>
</dbReference>
<dbReference type="InterPro" id="IPR000182">
    <property type="entry name" value="GNAT_dom"/>
</dbReference>
<evidence type="ECO:0000256" key="3">
    <source>
        <dbReference type="PIRNR" id="PIRNR005751"/>
    </source>
</evidence>
<evidence type="ECO:0000313" key="6">
    <source>
        <dbReference type="EMBL" id="PUX10606.1"/>
    </source>
</evidence>
<dbReference type="AlphaFoldDB" id="A0A2T7AN90"/>
<keyword evidence="2 3" id="KW-0067">ATP-binding</keyword>
<dbReference type="NCBIfam" id="TIGR00124">
    <property type="entry name" value="cit_ly_ligase"/>
    <property type="match status" value="1"/>
</dbReference>
<dbReference type="Proteomes" id="UP000469927">
    <property type="component" value="Unassembled WGS sequence"/>
</dbReference>
<dbReference type="InterPro" id="IPR004821">
    <property type="entry name" value="Cyt_trans-like"/>
</dbReference>
<feature type="domain" description="N-acetyltransferase" evidence="4">
    <location>
        <begin position="1"/>
        <end position="128"/>
    </location>
</feature>
<reference evidence="5 8" key="2">
    <citation type="submission" date="2019-08" db="EMBL/GenBank/DDBJ databases">
        <title>Prevalence, distribution, and phylogeny of type two toxin-antitoxin genes possessed by Cronobacter species where C. sakazakii homologs follow sequence type lineages.</title>
        <authorList>
            <person name="Finkelstein S."/>
            <person name="Negrete F."/>
            <person name="Jang H."/>
            <person name="Gopinath G.R."/>
            <person name="Tall B.D."/>
        </authorList>
    </citation>
    <scope>NUCLEOTIDE SEQUENCE [LARGE SCALE GENOMIC DNA]</scope>
    <source>
        <strain evidence="5 8">MOD1_GK1257</strain>
    </source>
</reference>
<dbReference type="Gene3D" id="3.40.50.620">
    <property type="entry name" value="HUPs"/>
    <property type="match status" value="1"/>
</dbReference>
<evidence type="ECO:0000256" key="2">
    <source>
        <dbReference type="ARBA" id="ARBA00022840"/>
    </source>
</evidence>
<dbReference type="InterPro" id="IPR013166">
    <property type="entry name" value="Citrate_lyase_ligase_C"/>
</dbReference>
<comment type="function">
    <text evidence="3">Acetylation of prosthetic group (2-(5''-phosphoribosyl)-3'-dephosphocoenzyme-A) of the gamma subunit of citrate lyase.</text>
</comment>
<organism evidence="6 7">
    <name type="scientific">Cronobacter muytjensii</name>
    <dbReference type="NCBI Taxonomy" id="413501"/>
    <lineage>
        <taxon>Bacteria</taxon>
        <taxon>Pseudomonadati</taxon>
        <taxon>Pseudomonadota</taxon>
        <taxon>Gammaproteobacteria</taxon>
        <taxon>Enterobacterales</taxon>
        <taxon>Enterobacteriaceae</taxon>
        <taxon>Cronobacter</taxon>
    </lineage>
</organism>
<accession>A0A2T7AN90</accession>
<dbReference type="PANTHER" id="PTHR40599">
    <property type="entry name" value="[CITRATE [PRO-3S]-LYASE] LIGASE"/>
    <property type="match status" value="1"/>
</dbReference>
<keyword evidence="1 3" id="KW-0547">Nucleotide-binding</keyword>
<dbReference type="InterPro" id="IPR005216">
    <property type="entry name" value="Citrate_lyase_ligase"/>
</dbReference>